<evidence type="ECO:0000313" key="1">
    <source>
        <dbReference type="EMBL" id="JAH97569.1"/>
    </source>
</evidence>
<sequence>MLILHSSLSAYIEINLTNDLFYIKQLNILNPNPWYGCSNRNFNNFQQIKNYNIKMNKFTLC</sequence>
<protein>
    <submittedName>
        <fullName evidence="1">Uncharacterized protein</fullName>
    </submittedName>
</protein>
<proteinExistence type="predicted"/>
<reference evidence="1" key="2">
    <citation type="journal article" date="2015" name="Fish Shellfish Immunol.">
        <title>Early steps in the European eel (Anguilla anguilla)-Vibrio vulnificus interaction in the gills: Role of the RtxA13 toxin.</title>
        <authorList>
            <person name="Callol A."/>
            <person name="Pajuelo D."/>
            <person name="Ebbesson L."/>
            <person name="Teles M."/>
            <person name="MacKenzie S."/>
            <person name="Amaro C."/>
        </authorList>
    </citation>
    <scope>NUCLEOTIDE SEQUENCE</scope>
</reference>
<dbReference type="EMBL" id="GBXM01011008">
    <property type="protein sequence ID" value="JAH97569.1"/>
    <property type="molecule type" value="Transcribed_RNA"/>
</dbReference>
<name>A0A0E9X4P6_ANGAN</name>
<accession>A0A0E9X4P6</accession>
<organism evidence="1">
    <name type="scientific">Anguilla anguilla</name>
    <name type="common">European freshwater eel</name>
    <name type="synonym">Muraena anguilla</name>
    <dbReference type="NCBI Taxonomy" id="7936"/>
    <lineage>
        <taxon>Eukaryota</taxon>
        <taxon>Metazoa</taxon>
        <taxon>Chordata</taxon>
        <taxon>Craniata</taxon>
        <taxon>Vertebrata</taxon>
        <taxon>Euteleostomi</taxon>
        <taxon>Actinopterygii</taxon>
        <taxon>Neopterygii</taxon>
        <taxon>Teleostei</taxon>
        <taxon>Anguilliformes</taxon>
        <taxon>Anguillidae</taxon>
        <taxon>Anguilla</taxon>
    </lineage>
</organism>
<reference evidence="1" key="1">
    <citation type="submission" date="2014-11" db="EMBL/GenBank/DDBJ databases">
        <authorList>
            <person name="Amaro Gonzalez C."/>
        </authorList>
    </citation>
    <scope>NUCLEOTIDE SEQUENCE</scope>
</reference>
<dbReference type="AlphaFoldDB" id="A0A0E9X4P6"/>